<dbReference type="PROSITE" id="PS50929">
    <property type="entry name" value="ABC_TM1F"/>
    <property type="match status" value="1"/>
</dbReference>
<dbReference type="GO" id="GO:0015421">
    <property type="term" value="F:ABC-type oligopeptide transporter activity"/>
    <property type="evidence" value="ECO:0007669"/>
    <property type="project" value="TreeGrafter"/>
</dbReference>
<dbReference type="FunFam" id="3.40.50.300:FF:000287">
    <property type="entry name" value="Multidrug ABC transporter ATP-binding protein"/>
    <property type="match status" value="1"/>
</dbReference>
<evidence type="ECO:0000256" key="4">
    <source>
        <dbReference type="ARBA" id="ARBA00022741"/>
    </source>
</evidence>
<evidence type="ECO:0000259" key="9">
    <source>
        <dbReference type="PROSITE" id="PS50893"/>
    </source>
</evidence>
<dbReference type="SUPFAM" id="SSF90123">
    <property type="entry name" value="ABC transporter transmembrane region"/>
    <property type="match status" value="1"/>
</dbReference>
<dbReference type="AlphaFoldDB" id="A0A926EV88"/>
<evidence type="ECO:0000259" key="10">
    <source>
        <dbReference type="PROSITE" id="PS50929"/>
    </source>
</evidence>
<comment type="caution">
    <text evidence="11">The sequence shown here is derived from an EMBL/GenBank/DDBJ whole genome shotgun (WGS) entry which is preliminary data.</text>
</comment>
<dbReference type="SMART" id="SM00382">
    <property type="entry name" value="AAA"/>
    <property type="match status" value="1"/>
</dbReference>
<feature type="domain" description="ABC transmembrane type-1" evidence="10">
    <location>
        <begin position="34"/>
        <end position="392"/>
    </location>
</feature>
<keyword evidence="7 8" id="KW-0472">Membrane</keyword>
<evidence type="ECO:0000256" key="6">
    <source>
        <dbReference type="ARBA" id="ARBA00022989"/>
    </source>
</evidence>
<dbReference type="SUPFAM" id="SSF52540">
    <property type="entry name" value="P-loop containing nucleoside triphosphate hydrolases"/>
    <property type="match status" value="1"/>
</dbReference>
<dbReference type="InterPro" id="IPR027417">
    <property type="entry name" value="P-loop_NTPase"/>
</dbReference>
<dbReference type="InterPro" id="IPR017871">
    <property type="entry name" value="ABC_transporter-like_CS"/>
</dbReference>
<evidence type="ECO:0000256" key="8">
    <source>
        <dbReference type="SAM" id="Phobius"/>
    </source>
</evidence>
<evidence type="ECO:0000256" key="1">
    <source>
        <dbReference type="ARBA" id="ARBA00004651"/>
    </source>
</evidence>
<keyword evidence="3 8" id="KW-0812">Transmembrane</keyword>
<reference evidence="11 12" key="1">
    <citation type="submission" date="2020-08" db="EMBL/GenBank/DDBJ databases">
        <title>Genome public.</title>
        <authorList>
            <person name="Liu C."/>
            <person name="Sun Q."/>
        </authorList>
    </citation>
    <scope>NUCLEOTIDE SEQUENCE [LARGE SCALE GENOMIC DNA]</scope>
    <source>
        <strain evidence="11 12">NSJ-26</strain>
    </source>
</reference>
<dbReference type="PANTHER" id="PTHR43394:SF1">
    <property type="entry name" value="ATP-BINDING CASSETTE SUB-FAMILY B MEMBER 10, MITOCHONDRIAL"/>
    <property type="match status" value="1"/>
</dbReference>
<evidence type="ECO:0000256" key="7">
    <source>
        <dbReference type="ARBA" id="ARBA00023136"/>
    </source>
</evidence>
<dbReference type="EMBL" id="JACRTK010000001">
    <property type="protein sequence ID" value="MBC8589541.1"/>
    <property type="molecule type" value="Genomic_DNA"/>
</dbReference>
<feature type="transmembrane region" description="Helical" evidence="8">
    <location>
        <begin position="29"/>
        <end position="49"/>
    </location>
</feature>
<sequence>MSRDEYNDVLGKAYDAKLMKRLLGYAKPYWKLLLLSLVLLILITGLELLNPYLLKIAIDDYINGNKKPMYEVDINSDIEGVEFNGFKYIRKEDSTESQLSNSPLKKILKNNGNYYLVDYDTENIDKGIPLDKDNYLRFREKDLSGINRISLYFLIVIFFTFIFNYGQIYLLNYTGQRIIFNIREELFNHIQSLSVSFFDKNPIGRLVTRVTNDTETLNEMYTSVLINLFKDILMLIGIMIIMLKMDYKLALLSFSLLPAIFIVAIIFRKHIREVYRISRAQLAKINSSLNENITGMKIIQIFNKEKKISKEFDKLNKNYLNTSVKEVTIYAMLRPAIEMIKSLGIATLIYFGGGKVLSNTIEFGMLYIFIDYLQKFFGPIMELTEKYNELQSAMASSERIFDILDNDSFIENIQTPKKLHKIRGKIEFKNVWFAYDKEDWVLKDINFTINPGDTIAFVGATGAGKSSIINLITRLYDIQKGEILIDGINIKELDKYELRKNIGVVLQDVFLFAGTIEDNIRLSNKNITRSEVEDVAKYVNAYNFIDSLPGKYDEPVMERGSTLSSGERQLLAFARTLAYDPKILILDEATSNIDTETELLIQDALEKLMKNRTSIAIAHRLSTIQHADNIIVLSNGKIIEMGNHQELLAKEGMYYDLYKLQYNEVF</sequence>
<dbReference type="CDD" id="cd03254">
    <property type="entry name" value="ABCC_Glucan_exporter_like"/>
    <property type="match status" value="1"/>
</dbReference>
<dbReference type="InterPro" id="IPR011527">
    <property type="entry name" value="ABC1_TM_dom"/>
</dbReference>
<proteinExistence type="predicted"/>
<dbReference type="PANTHER" id="PTHR43394">
    <property type="entry name" value="ATP-DEPENDENT PERMEASE MDL1, MITOCHONDRIAL"/>
    <property type="match status" value="1"/>
</dbReference>
<dbReference type="CDD" id="cd18544">
    <property type="entry name" value="ABC_6TM_TmrA_like"/>
    <property type="match status" value="1"/>
</dbReference>
<keyword evidence="5 11" id="KW-0067">ATP-binding</keyword>
<evidence type="ECO:0000313" key="12">
    <source>
        <dbReference type="Proteomes" id="UP000601522"/>
    </source>
</evidence>
<accession>A0A926EV88</accession>
<keyword evidence="12" id="KW-1185">Reference proteome</keyword>
<dbReference type="Gene3D" id="1.20.1560.10">
    <property type="entry name" value="ABC transporter type 1, transmembrane domain"/>
    <property type="match status" value="1"/>
</dbReference>
<evidence type="ECO:0000256" key="5">
    <source>
        <dbReference type="ARBA" id="ARBA00022840"/>
    </source>
</evidence>
<feature type="transmembrane region" description="Helical" evidence="8">
    <location>
        <begin position="249"/>
        <end position="267"/>
    </location>
</feature>
<evidence type="ECO:0000256" key="2">
    <source>
        <dbReference type="ARBA" id="ARBA00022448"/>
    </source>
</evidence>
<evidence type="ECO:0000313" key="11">
    <source>
        <dbReference type="EMBL" id="MBC8589541.1"/>
    </source>
</evidence>
<dbReference type="RefSeq" id="WP_249322352.1">
    <property type="nucleotide sequence ID" value="NZ_JACRTK010000001.1"/>
</dbReference>
<dbReference type="InterPro" id="IPR039421">
    <property type="entry name" value="Type_1_exporter"/>
</dbReference>
<keyword evidence="2" id="KW-0813">Transport</keyword>
<dbReference type="Pfam" id="PF00005">
    <property type="entry name" value="ABC_tran"/>
    <property type="match status" value="1"/>
</dbReference>
<feature type="transmembrane region" description="Helical" evidence="8">
    <location>
        <begin position="220"/>
        <end position="242"/>
    </location>
</feature>
<dbReference type="Gene3D" id="3.40.50.300">
    <property type="entry name" value="P-loop containing nucleotide triphosphate hydrolases"/>
    <property type="match status" value="1"/>
</dbReference>
<dbReference type="PROSITE" id="PS00211">
    <property type="entry name" value="ABC_TRANSPORTER_1"/>
    <property type="match status" value="1"/>
</dbReference>
<dbReference type="GO" id="GO:0016887">
    <property type="term" value="F:ATP hydrolysis activity"/>
    <property type="evidence" value="ECO:0007669"/>
    <property type="project" value="InterPro"/>
</dbReference>
<dbReference type="Proteomes" id="UP000601522">
    <property type="component" value="Unassembled WGS sequence"/>
</dbReference>
<name>A0A926EV88_9FIRM</name>
<dbReference type="GO" id="GO:0005524">
    <property type="term" value="F:ATP binding"/>
    <property type="evidence" value="ECO:0007669"/>
    <property type="project" value="UniProtKB-KW"/>
</dbReference>
<dbReference type="PROSITE" id="PS50893">
    <property type="entry name" value="ABC_TRANSPORTER_2"/>
    <property type="match status" value="1"/>
</dbReference>
<keyword evidence="4" id="KW-0547">Nucleotide-binding</keyword>
<evidence type="ECO:0000256" key="3">
    <source>
        <dbReference type="ARBA" id="ARBA00022692"/>
    </source>
</evidence>
<gene>
    <name evidence="11" type="ORF">H8689_00075</name>
</gene>
<dbReference type="Pfam" id="PF00664">
    <property type="entry name" value="ABC_membrane"/>
    <property type="match status" value="1"/>
</dbReference>
<dbReference type="InterPro" id="IPR003439">
    <property type="entry name" value="ABC_transporter-like_ATP-bd"/>
</dbReference>
<protein>
    <submittedName>
        <fullName evidence="11">ABC transporter ATP-binding protein</fullName>
    </submittedName>
</protein>
<feature type="domain" description="ABC transporter" evidence="9">
    <location>
        <begin position="426"/>
        <end position="660"/>
    </location>
</feature>
<organism evidence="11 12">
    <name type="scientific">Wansuia hejianensis</name>
    <dbReference type="NCBI Taxonomy" id="2763667"/>
    <lineage>
        <taxon>Bacteria</taxon>
        <taxon>Bacillati</taxon>
        <taxon>Bacillota</taxon>
        <taxon>Clostridia</taxon>
        <taxon>Lachnospirales</taxon>
        <taxon>Lachnospiraceae</taxon>
        <taxon>Wansuia</taxon>
    </lineage>
</organism>
<dbReference type="InterPro" id="IPR003593">
    <property type="entry name" value="AAA+_ATPase"/>
</dbReference>
<dbReference type="InterPro" id="IPR036640">
    <property type="entry name" value="ABC1_TM_sf"/>
</dbReference>
<keyword evidence="6 8" id="KW-1133">Transmembrane helix</keyword>
<feature type="transmembrane region" description="Helical" evidence="8">
    <location>
        <begin position="149"/>
        <end position="170"/>
    </location>
</feature>
<comment type="subcellular location">
    <subcellularLocation>
        <location evidence="1">Cell membrane</location>
        <topology evidence="1">Multi-pass membrane protein</topology>
    </subcellularLocation>
</comment>
<dbReference type="GO" id="GO:0005886">
    <property type="term" value="C:plasma membrane"/>
    <property type="evidence" value="ECO:0007669"/>
    <property type="project" value="UniProtKB-SubCell"/>
</dbReference>